<name>A0A917QIN1_9ACTN</name>
<proteinExistence type="predicted"/>
<dbReference type="AlphaFoldDB" id="A0A917QIN1"/>
<evidence type="ECO:0000313" key="2">
    <source>
        <dbReference type="Proteomes" id="UP000637788"/>
    </source>
</evidence>
<keyword evidence="2" id="KW-1185">Reference proteome</keyword>
<accession>A0A917QIN1</accession>
<comment type="caution">
    <text evidence="1">The sequence shown here is derived from an EMBL/GenBank/DDBJ whole genome shotgun (WGS) entry which is preliminary data.</text>
</comment>
<gene>
    <name evidence="1" type="ORF">GCM10010094_10880</name>
</gene>
<reference evidence="1" key="2">
    <citation type="submission" date="2020-09" db="EMBL/GenBank/DDBJ databases">
        <authorList>
            <person name="Sun Q."/>
            <person name="Ohkuma M."/>
        </authorList>
    </citation>
    <scope>NUCLEOTIDE SEQUENCE</scope>
    <source>
        <strain evidence="1">JCM 3035</strain>
    </source>
</reference>
<reference evidence="1" key="1">
    <citation type="journal article" date="2014" name="Int. J. Syst. Evol. Microbiol.">
        <title>Complete genome sequence of Corynebacterium casei LMG S-19264T (=DSM 44701T), isolated from a smear-ripened cheese.</title>
        <authorList>
            <consortium name="US DOE Joint Genome Institute (JGI-PGF)"/>
            <person name="Walter F."/>
            <person name="Albersmeier A."/>
            <person name="Kalinowski J."/>
            <person name="Ruckert C."/>
        </authorList>
    </citation>
    <scope>NUCLEOTIDE SEQUENCE</scope>
    <source>
        <strain evidence="1">JCM 3035</strain>
    </source>
</reference>
<dbReference type="Proteomes" id="UP000637788">
    <property type="component" value="Unassembled WGS sequence"/>
</dbReference>
<organism evidence="1 2">
    <name type="scientific">Streptomyces flaveus</name>
    <dbReference type="NCBI Taxonomy" id="66370"/>
    <lineage>
        <taxon>Bacteria</taxon>
        <taxon>Bacillati</taxon>
        <taxon>Actinomycetota</taxon>
        <taxon>Actinomycetes</taxon>
        <taxon>Kitasatosporales</taxon>
        <taxon>Streptomycetaceae</taxon>
        <taxon>Streptomyces</taxon>
        <taxon>Streptomyces aurantiacus group</taxon>
    </lineage>
</organism>
<dbReference type="EMBL" id="BMPQ01000002">
    <property type="protein sequence ID" value="GGK52339.1"/>
    <property type="molecule type" value="Genomic_DNA"/>
</dbReference>
<evidence type="ECO:0000313" key="1">
    <source>
        <dbReference type="EMBL" id="GGK52339.1"/>
    </source>
</evidence>
<protein>
    <submittedName>
        <fullName evidence="1">Uncharacterized protein</fullName>
    </submittedName>
</protein>
<sequence length="53" mass="5744">MRYRAPKEAAGLLGARGCFDMRLRRVGATSHDGLAAESLHLQRSAYAPATDAR</sequence>